<feature type="transmembrane region" description="Helical" evidence="11">
    <location>
        <begin position="415"/>
        <end position="436"/>
    </location>
</feature>
<reference evidence="13 14" key="1">
    <citation type="submission" date="2024-05" db="EMBL/GenBank/DDBJ databases">
        <title>Genetic variation in Jamaican populations of the coffee berry borer (Hypothenemus hampei).</title>
        <authorList>
            <person name="Errbii M."/>
            <person name="Myrie A."/>
        </authorList>
    </citation>
    <scope>NUCLEOTIDE SEQUENCE [LARGE SCALE GENOMIC DNA]</scope>
    <source>
        <strain evidence="13">JA-Hopewell-2020-01-JO</strain>
        <tissue evidence="13">Whole body</tissue>
    </source>
</reference>
<dbReference type="AlphaFoldDB" id="A0ABD1EVV8"/>
<evidence type="ECO:0000256" key="11">
    <source>
        <dbReference type="SAM" id="Phobius"/>
    </source>
</evidence>
<name>A0ABD1EVV8_HYPHA</name>
<feature type="transmembrane region" description="Helical" evidence="11">
    <location>
        <begin position="198"/>
        <end position="219"/>
    </location>
</feature>
<evidence type="ECO:0000256" key="8">
    <source>
        <dbReference type="ARBA" id="ARBA00023136"/>
    </source>
</evidence>
<comment type="caution">
    <text evidence="13">The sequence shown here is derived from an EMBL/GenBank/DDBJ whole genome shotgun (WGS) entry which is preliminary data.</text>
</comment>
<evidence type="ECO:0000256" key="6">
    <source>
        <dbReference type="ARBA" id="ARBA00022692"/>
    </source>
</evidence>
<dbReference type="InterPro" id="IPR008915">
    <property type="entry name" value="Peptidase_M50"/>
</dbReference>
<dbReference type="InterPro" id="IPR036034">
    <property type="entry name" value="PDZ_sf"/>
</dbReference>
<dbReference type="InterPro" id="IPR001193">
    <property type="entry name" value="MBTPS2"/>
</dbReference>
<comment type="subcellular location">
    <subcellularLocation>
        <location evidence="2">Endomembrane system</location>
        <topology evidence="2">Multi-pass membrane protein</topology>
    </subcellularLocation>
</comment>
<dbReference type="GO" id="GO:0012505">
    <property type="term" value="C:endomembrane system"/>
    <property type="evidence" value="ECO:0007669"/>
    <property type="project" value="UniProtKB-SubCell"/>
</dbReference>
<evidence type="ECO:0000256" key="5">
    <source>
        <dbReference type="ARBA" id="ARBA00014400"/>
    </source>
</evidence>
<keyword evidence="6 11" id="KW-0812">Transmembrane</keyword>
<dbReference type="PANTHER" id="PTHR13325:SF3">
    <property type="entry name" value="MEMBRANE-BOUND TRANSCRIPTION FACTOR SITE-2 PROTEASE"/>
    <property type="match status" value="1"/>
</dbReference>
<proteinExistence type="inferred from homology"/>
<dbReference type="PRINTS" id="PR01000">
    <property type="entry name" value="SREBPS2PTASE"/>
</dbReference>
<keyword evidence="14" id="KW-1185">Reference proteome</keyword>
<evidence type="ECO:0000259" key="12">
    <source>
        <dbReference type="Pfam" id="PF02163"/>
    </source>
</evidence>
<evidence type="ECO:0000256" key="10">
    <source>
        <dbReference type="ARBA" id="ARBA00045828"/>
    </source>
</evidence>
<comment type="function">
    <text evidence="10">Zinc metalloprotease that mediates intramembrane proteolysis of proteins such as ATF6, ATF6B, SREBF1/SREBP1 and SREBF2/SREBP2. Catalyzes the second step in the proteolytic activation of the sterol regulatory element-binding proteins (SREBPs) SREBF1/SREBP1 and SREBF2/SREBP2: cleaves SREBPs within the first transmembrane segment, thereby releasing the N-terminal segment with a portion of the transmembrane segment attached. Mature N-terminal SREBP fragments shuttle to the nucleus and activate gene transcription. Also mediates the second step in the proteolytic activation of the cyclic AMP-dependent transcription factor ATF-6 (ATF6 and ATF6B). Involved in intramembrane proteolysis during bone formation. In astrocytes and osteoblasts, upon DNA damage and ER stress, mediates the second step of the regulated intramembrane proteolytic activation of the transcription factor CREB3L1, leading to the inhibition of cell-cycle progression.</text>
</comment>
<evidence type="ECO:0000256" key="2">
    <source>
        <dbReference type="ARBA" id="ARBA00004127"/>
    </source>
</evidence>
<dbReference type="EC" id="3.4.24.85" evidence="4"/>
<evidence type="ECO:0000313" key="13">
    <source>
        <dbReference type="EMBL" id="KAL1505182.1"/>
    </source>
</evidence>
<dbReference type="Pfam" id="PF02163">
    <property type="entry name" value="Peptidase_M50"/>
    <property type="match status" value="1"/>
</dbReference>
<comment type="catalytic activity">
    <reaction evidence="1">
        <text>Cleaves several transcription factors that are type-2 transmembrane proteins within membrane-spanning domains. Known substrates include sterol regulatory element-binding protein (SREBP) -1, SREBP-2 and forms of the transcriptional activator ATF6. SREBP-2 is cleaved at the site 477-DRSRILL-|-CVLTFLCLSFNPLTSLLQWGGA-505. The residues Asn-Pro, 11 residues distal to the site of cleavage in the membrane-spanning domain, are important for cleavage by S2P endopeptidase. Replacement of either of these residues does not prevent cleavage, but there is no cleavage if both of these residues are replaced.</text>
        <dbReference type="EC" id="3.4.24.85"/>
    </reaction>
</comment>
<keyword evidence="7 11" id="KW-1133">Transmembrane helix</keyword>
<protein>
    <recommendedName>
        <fullName evidence="5">Membrane-bound transcription factor site-2 protease</fullName>
        <ecNumber evidence="4">3.4.24.85</ecNumber>
    </recommendedName>
    <alternativeName>
        <fullName evidence="9">Endopeptidase S2P</fullName>
    </alternativeName>
</protein>
<dbReference type="EMBL" id="JBDJPC010000004">
    <property type="protein sequence ID" value="KAL1505182.1"/>
    <property type="molecule type" value="Genomic_DNA"/>
</dbReference>
<dbReference type="Proteomes" id="UP001566132">
    <property type="component" value="Unassembled WGS sequence"/>
</dbReference>
<keyword evidence="8 11" id="KW-0472">Membrane</keyword>
<dbReference type="SUPFAM" id="SSF50156">
    <property type="entry name" value="PDZ domain-like"/>
    <property type="match status" value="1"/>
</dbReference>
<feature type="transmembrane region" description="Helical" evidence="11">
    <location>
        <begin position="6"/>
        <end position="24"/>
    </location>
</feature>
<sequence length="487" mass="55434">MDILLIIVIIISCYSILIFFDLFFKSCAHYPYMQLLDNLGLNVGYFTIKWKTKAFNRLLIKWGNYRPQFWQFWFDIGTYISIGFLIVTLLFLILNQVGIIFSKSTENPIVTIEPVIPGVNLPISELGYYSFTLLICSVVHEAGHALAAILDDVGIQEFGCNLYVILPVAYTRIPTDKLSALNLRRQLRIFTAGVWHNILLSLMGFILFCLLPVLFAPFYHYEMGVNVVKISKTSPLRDAIKGLLVNDVITAINDCPTLTEDDWYNCLNNKTILMPAVCISSNLVNDHDESVPLRHLGNGYVECCDSDNKKNLCFEFMEIGNNELELPGHVCLPGRIVMEKTTTFCTATPDKCPNDYYCFKPLLLNNTYLMKIVSQRVHVIYLGHPNDLVHTIGVSSFIRKNNLVPLMLPDRITRLVKYLIVISLGVAFVNILPIIFMDGEYILKTLGLITFKGIIQKQRIIHGSNFIVWLSSTILIIYIIYSIFLLL</sequence>
<comment type="similarity">
    <text evidence="3">Belongs to the peptidase M50A family.</text>
</comment>
<organism evidence="13 14">
    <name type="scientific">Hypothenemus hampei</name>
    <name type="common">Coffee berry borer</name>
    <dbReference type="NCBI Taxonomy" id="57062"/>
    <lineage>
        <taxon>Eukaryota</taxon>
        <taxon>Metazoa</taxon>
        <taxon>Ecdysozoa</taxon>
        <taxon>Arthropoda</taxon>
        <taxon>Hexapoda</taxon>
        <taxon>Insecta</taxon>
        <taxon>Pterygota</taxon>
        <taxon>Neoptera</taxon>
        <taxon>Endopterygota</taxon>
        <taxon>Coleoptera</taxon>
        <taxon>Polyphaga</taxon>
        <taxon>Cucujiformia</taxon>
        <taxon>Curculionidae</taxon>
        <taxon>Scolytinae</taxon>
        <taxon>Hypothenemus</taxon>
    </lineage>
</organism>
<evidence type="ECO:0000256" key="9">
    <source>
        <dbReference type="ARBA" id="ARBA00032658"/>
    </source>
</evidence>
<evidence type="ECO:0000256" key="3">
    <source>
        <dbReference type="ARBA" id="ARBA00009989"/>
    </source>
</evidence>
<feature type="transmembrane region" description="Helical" evidence="11">
    <location>
        <begin position="466"/>
        <end position="486"/>
    </location>
</feature>
<evidence type="ECO:0000256" key="1">
    <source>
        <dbReference type="ARBA" id="ARBA00001350"/>
    </source>
</evidence>
<accession>A0ABD1EVV8</accession>
<evidence type="ECO:0000256" key="7">
    <source>
        <dbReference type="ARBA" id="ARBA00022989"/>
    </source>
</evidence>
<feature type="transmembrane region" description="Helical" evidence="11">
    <location>
        <begin position="72"/>
        <end position="94"/>
    </location>
</feature>
<gene>
    <name evidence="13" type="ORF">ABEB36_004804</name>
</gene>
<evidence type="ECO:0000256" key="4">
    <source>
        <dbReference type="ARBA" id="ARBA00012347"/>
    </source>
</evidence>
<feature type="domain" description="Peptidase M50" evidence="12">
    <location>
        <begin position="129"/>
        <end position="446"/>
    </location>
</feature>
<dbReference type="PANTHER" id="PTHR13325">
    <property type="entry name" value="PROTEASE M50 MEMBRANE-BOUND TRANSCRIPTION FACTOR SITE 2 PROTEASE"/>
    <property type="match status" value="1"/>
</dbReference>
<evidence type="ECO:0000313" key="14">
    <source>
        <dbReference type="Proteomes" id="UP001566132"/>
    </source>
</evidence>